<evidence type="ECO:0000313" key="2">
    <source>
        <dbReference type="EMBL" id="GAN62716.1"/>
    </source>
</evidence>
<sequence length="379" mass="41683">MTVEKTVMRYCWQVCIYGAFFLLPLKFAQAAPQIEQLKVPPGFHISVYSDQVPSAREIALGAEGTVFVGSMSTGTVYALTGQAASGRAERVRIIASGLNMPVGVAFHHGDLYVSDTTRIMVLRDIEKHLDAPPQPEIAVDNLPYEDGDHSWKFLAFGPDDRLYVPIGSPCNICDVGHDFGRIVSMKPDGTDQQNVAYGIRNTVGFTWQPQTHALWFTDNGRDLMGDDLPSDELNTVTHNGQSYGFPYCHQGDTPDPKFGKQKSCAEFVPPAVKLGAHVAALGLRFYEGTSFPDIYRNSLFIAEHGSWNRSKLAGYQVVVVRFGPDGKPQQPDVVVSGFQKNEHSWGRPADVQPMPDGSLLISDDKAGALYRLTYDGKPQ</sequence>
<organism evidence="3 5">
    <name type="scientific">Acetobacter indonesiensis</name>
    <dbReference type="NCBI Taxonomy" id="104101"/>
    <lineage>
        <taxon>Bacteria</taxon>
        <taxon>Pseudomonadati</taxon>
        <taxon>Pseudomonadota</taxon>
        <taxon>Alphaproteobacteria</taxon>
        <taxon>Acetobacterales</taxon>
        <taxon>Acetobacteraceae</taxon>
        <taxon>Acetobacter</taxon>
    </lineage>
</organism>
<reference evidence="2 4" key="1">
    <citation type="submission" date="2012-11" db="EMBL/GenBank/DDBJ databases">
        <title>Whole genome sequence of Acetobacter indonesiensis 5H-1.</title>
        <authorList>
            <person name="Azuma Y."/>
            <person name="Higashiura N."/>
            <person name="Hirakawa H."/>
            <person name="Matsushita K."/>
        </authorList>
    </citation>
    <scope>NUCLEOTIDE SEQUENCE [LARGE SCALE GENOMIC DNA]</scope>
    <source>
        <strain evidence="2 4">5H-1</strain>
    </source>
</reference>
<evidence type="ECO:0000313" key="3">
    <source>
        <dbReference type="EMBL" id="GEN02285.1"/>
    </source>
</evidence>
<dbReference type="AlphaFoldDB" id="A0A6N3T1D9"/>
<evidence type="ECO:0000313" key="4">
    <source>
        <dbReference type="Proteomes" id="UP000032673"/>
    </source>
</evidence>
<name>A0A6N3T1D9_9PROT</name>
<gene>
    <name evidence="2" type="ORF">Abin_015_002</name>
    <name evidence="3" type="ORF">AIN02nite_03100</name>
</gene>
<dbReference type="InterPro" id="IPR011041">
    <property type="entry name" value="Quinoprot_gluc/sorb_DH_b-prop"/>
</dbReference>
<evidence type="ECO:0000313" key="5">
    <source>
        <dbReference type="Proteomes" id="UP000321104"/>
    </source>
</evidence>
<reference evidence="3 5" key="2">
    <citation type="submission" date="2019-07" db="EMBL/GenBank/DDBJ databases">
        <title>Whole genome shotgun sequence of Acetobacter indonesiensis NBRC 16471.</title>
        <authorList>
            <person name="Hosoyama A."/>
            <person name="Uohara A."/>
            <person name="Ohji S."/>
            <person name="Ichikawa N."/>
        </authorList>
    </citation>
    <scope>NUCLEOTIDE SEQUENCE [LARGE SCALE GENOMIC DNA]</scope>
    <source>
        <strain evidence="3 5">NBRC 16471</strain>
    </source>
</reference>
<proteinExistence type="predicted"/>
<dbReference type="EMBL" id="BJXQ01000002">
    <property type="protein sequence ID" value="GEN02285.1"/>
    <property type="molecule type" value="Genomic_DNA"/>
</dbReference>
<evidence type="ECO:0000259" key="1">
    <source>
        <dbReference type="Pfam" id="PF22807"/>
    </source>
</evidence>
<feature type="domain" description="Pyrroloquinoline quinone-dependent pyranose dehydrogenase beta-propeller" evidence="1">
    <location>
        <begin position="38"/>
        <end position="373"/>
    </location>
</feature>
<comment type="caution">
    <text evidence="3">The sequence shown here is derived from an EMBL/GenBank/DDBJ whole genome shotgun (WGS) entry which is preliminary data.</text>
</comment>
<dbReference type="InterPro" id="IPR011042">
    <property type="entry name" value="6-blade_b-propeller_TolB-like"/>
</dbReference>
<dbReference type="PANTHER" id="PTHR33546:SF1">
    <property type="entry name" value="LARGE, MULTIFUNCTIONAL SECRETED PROTEIN"/>
    <property type="match status" value="1"/>
</dbReference>
<dbReference type="Gene3D" id="2.120.10.30">
    <property type="entry name" value="TolB, C-terminal domain"/>
    <property type="match status" value="1"/>
</dbReference>
<protein>
    <submittedName>
        <fullName evidence="2">L-sorbosone dehydrogenase</fullName>
    </submittedName>
</protein>
<dbReference type="Proteomes" id="UP000321104">
    <property type="component" value="Unassembled WGS sequence"/>
</dbReference>
<keyword evidence="4" id="KW-1185">Reference proteome</keyword>
<dbReference type="SUPFAM" id="SSF50952">
    <property type="entry name" value="Soluble quinoprotein glucose dehydrogenase"/>
    <property type="match status" value="1"/>
</dbReference>
<dbReference type="PANTHER" id="PTHR33546">
    <property type="entry name" value="LARGE, MULTIFUNCTIONAL SECRETED PROTEIN-RELATED"/>
    <property type="match status" value="1"/>
</dbReference>
<dbReference type="Pfam" id="PF22807">
    <property type="entry name" value="TrAA12"/>
    <property type="match status" value="1"/>
</dbReference>
<dbReference type="InterPro" id="IPR054539">
    <property type="entry name" value="Beta-prop_PDH"/>
</dbReference>
<accession>A0A6N3T1D9</accession>
<dbReference type="EMBL" id="BAMW01000015">
    <property type="protein sequence ID" value="GAN62716.1"/>
    <property type="molecule type" value="Genomic_DNA"/>
</dbReference>
<dbReference type="Proteomes" id="UP000032673">
    <property type="component" value="Unassembled WGS sequence"/>
</dbReference>